<evidence type="ECO:0000313" key="1">
    <source>
        <dbReference type="EMBL" id="VDP04754.1"/>
    </source>
</evidence>
<dbReference type="EMBL" id="UZAH01029188">
    <property type="protein sequence ID" value="VDP04754.1"/>
    <property type="molecule type" value="Genomic_DNA"/>
</dbReference>
<evidence type="ECO:0000313" key="2">
    <source>
        <dbReference type="Proteomes" id="UP000050761"/>
    </source>
</evidence>
<reference evidence="1 2" key="1">
    <citation type="submission" date="2018-11" db="EMBL/GenBank/DDBJ databases">
        <authorList>
            <consortium name="Pathogen Informatics"/>
        </authorList>
    </citation>
    <scope>NUCLEOTIDE SEQUENCE [LARGE SCALE GENOMIC DNA]</scope>
</reference>
<dbReference type="OrthoDB" id="5771769at2759"/>
<proteinExistence type="predicted"/>
<accession>A0A3P8BHS5</accession>
<keyword evidence="2" id="KW-1185">Reference proteome</keyword>
<accession>A0A183G3P3</accession>
<protein>
    <submittedName>
        <fullName evidence="3">NR LBD domain-containing protein</fullName>
    </submittedName>
</protein>
<dbReference type="Proteomes" id="UP000050761">
    <property type="component" value="Unassembled WGS sequence"/>
</dbReference>
<evidence type="ECO:0000313" key="3">
    <source>
        <dbReference type="WBParaSite" id="HPBE_0001604001-mRNA-1"/>
    </source>
</evidence>
<reference evidence="3" key="2">
    <citation type="submission" date="2019-09" db="UniProtKB">
        <authorList>
            <consortium name="WormBaseParasite"/>
        </authorList>
    </citation>
    <scope>IDENTIFICATION</scope>
</reference>
<organism evidence="2 3">
    <name type="scientific">Heligmosomoides polygyrus</name>
    <name type="common">Parasitic roundworm</name>
    <dbReference type="NCBI Taxonomy" id="6339"/>
    <lineage>
        <taxon>Eukaryota</taxon>
        <taxon>Metazoa</taxon>
        <taxon>Ecdysozoa</taxon>
        <taxon>Nematoda</taxon>
        <taxon>Chromadorea</taxon>
        <taxon>Rhabditida</taxon>
        <taxon>Rhabditina</taxon>
        <taxon>Rhabditomorpha</taxon>
        <taxon>Strongyloidea</taxon>
        <taxon>Heligmosomidae</taxon>
        <taxon>Heligmosomoides</taxon>
    </lineage>
</organism>
<gene>
    <name evidence="1" type="ORF">HPBE_LOCUS16039</name>
</gene>
<name>A0A183G3P3_HELPZ</name>
<dbReference type="AlphaFoldDB" id="A0A183G3P3"/>
<dbReference type="WBParaSite" id="HPBE_0001604001-mRNA-1">
    <property type="protein sequence ID" value="HPBE_0001604001-mRNA-1"/>
    <property type="gene ID" value="HPBE_0001604001"/>
</dbReference>
<sequence length="118" mass="13232">MPSAPEIRDGPGNQANQLATFQARTALPHHLELNSEEFRLSVCLLLCKMGSAITSLSFAPPLLPIYTHWLRVHCASFSRPARANEILELIEHVWLNRVHFDHLLSVAPIALIDQVFSL</sequence>